<dbReference type="PANTHER" id="PTHR34322">
    <property type="entry name" value="TRANSPOSASE, Y1_TNP DOMAIN-CONTAINING"/>
    <property type="match status" value="1"/>
</dbReference>
<dbReference type="SUPFAM" id="SSF143422">
    <property type="entry name" value="Transposase IS200-like"/>
    <property type="match status" value="1"/>
</dbReference>
<dbReference type="GO" id="GO:0003677">
    <property type="term" value="F:DNA binding"/>
    <property type="evidence" value="ECO:0007669"/>
    <property type="project" value="InterPro"/>
</dbReference>
<feature type="non-terminal residue" evidence="2">
    <location>
        <position position="63"/>
    </location>
</feature>
<dbReference type="InterPro" id="IPR002686">
    <property type="entry name" value="Transposase_17"/>
</dbReference>
<reference evidence="2" key="1">
    <citation type="journal article" date="2014" name="Front. Microbiol.">
        <title>High frequency of phylogenetically diverse reductive dehalogenase-homologous genes in deep subseafloor sedimentary metagenomes.</title>
        <authorList>
            <person name="Kawai M."/>
            <person name="Futagami T."/>
            <person name="Toyoda A."/>
            <person name="Takaki Y."/>
            <person name="Nishi S."/>
            <person name="Hori S."/>
            <person name="Arai W."/>
            <person name="Tsubouchi T."/>
            <person name="Morono Y."/>
            <person name="Uchiyama I."/>
            <person name="Ito T."/>
            <person name="Fujiyama A."/>
            <person name="Inagaki F."/>
            <person name="Takami H."/>
        </authorList>
    </citation>
    <scope>NUCLEOTIDE SEQUENCE</scope>
    <source>
        <strain evidence="2">Expedition CK06-06</strain>
    </source>
</reference>
<dbReference type="GO" id="GO:0006313">
    <property type="term" value="P:DNA transposition"/>
    <property type="evidence" value="ECO:0007669"/>
    <property type="project" value="InterPro"/>
</dbReference>
<evidence type="ECO:0000313" key="2">
    <source>
        <dbReference type="EMBL" id="GAH44230.1"/>
    </source>
</evidence>
<accession>X1GHC0</accession>
<proteinExistence type="predicted"/>
<dbReference type="Pfam" id="PF01797">
    <property type="entry name" value="Y1_Tnp"/>
    <property type="match status" value="1"/>
</dbReference>
<protein>
    <recommendedName>
        <fullName evidence="1">Transposase IS200-like domain-containing protein</fullName>
    </recommendedName>
</protein>
<sequence>MARKPRIHYQGAFYHVIVRGNNRAYIFKSKDNKEEYKKIVSKYKKRYRFKLYAYCLMDVHLYT</sequence>
<dbReference type="InterPro" id="IPR036515">
    <property type="entry name" value="Transposase_17_sf"/>
</dbReference>
<dbReference type="EMBL" id="BARU01007343">
    <property type="protein sequence ID" value="GAH44230.1"/>
    <property type="molecule type" value="Genomic_DNA"/>
</dbReference>
<organism evidence="2">
    <name type="scientific">marine sediment metagenome</name>
    <dbReference type="NCBI Taxonomy" id="412755"/>
    <lineage>
        <taxon>unclassified sequences</taxon>
        <taxon>metagenomes</taxon>
        <taxon>ecological metagenomes</taxon>
    </lineage>
</organism>
<dbReference type="GO" id="GO:0004803">
    <property type="term" value="F:transposase activity"/>
    <property type="evidence" value="ECO:0007669"/>
    <property type="project" value="InterPro"/>
</dbReference>
<comment type="caution">
    <text evidence="2">The sequence shown here is derived from an EMBL/GenBank/DDBJ whole genome shotgun (WGS) entry which is preliminary data.</text>
</comment>
<name>X1GHC0_9ZZZZ</name>
<dbReference type="AlphaFoldDB" id="X1GHC0"/>
<feature type="domain" description="Transposase IS200-like" evidence="1">
    <location>
        <begin position="12"/>
        <end position="61"/>
    </location>
</feature>
<gene>
    <name evidence="2" type="ORF">S03H2_14471</name>
</gene>
<dbReference type="PANTHER" id="PTHR34322:SF2">
    <property type="entry name" value="TRANSPOSASE IS200-LIKE DOMAIN-CONTAINING PROTEIN"/>
    <property type="match status" value="1"/>
</dbReference>
<dbReference type="Gene3D" id="3.30.70.1290">
    <property type="entry name" value="Transposase IS200-like"/>
    <property type="match status" value="1"/>
</dbReference>
<evidence type="ECO:0000259" key="1">
    <source>
        <dbReference type="Pfam" id="PF01797"/>
    </source>
</evidence>